<evidence type="ECO:0000313" key="2">
    <source>
        <dbReference type="Proteomes" id="UP000532194"/>
    </source>
</evidence>
<dbReference type="Proteomes" id="UP000532194">
    <property type="component" value="Unassembled WGS sequence"/>
</dbReference>
<reference evidence="1 2" key="1">
    <citation type="submission" date="2020-02" db="EMBL/GenBank/DDBJ databases">
        <title>Characterization of phylogenetic diversity of novel bifidobacterial species isolated in Czech ZOOs.</title>
        <authorList>
            <person name="Lugli G.A."/>
            <person name="Vera N.B."/>
            <person name="Ventura M."/>
        </authorList>
    </citation>
    <scope>NUCLEOTIDE SEQUENCE [LARGE SCALE GENOMIC DNA]</scope>
    <source>
        <strain evidence="1 2">DSM 109957</strain>
    </source>
</reference>
<protein>
    <submittedName>
        <fullName evidence="1">Uncharacterized protein</fullName>
    </submittedName>
</protein>
<organism evidence="1 2">
    <name type="scientific">Bifidobacterium oedipodis</name>
    <dbReference type="NCBI Taxonomy" id="2675322"/>
    <lineage>
        <taxon>Bacteria</taxon>
        <taxon>Bacillati</taxon>
        <taxon>Actinomycetota</taxon>
        <taxon>Actinomycetes</taxon>
        <taxon>Bifidobacteriales</taxon>
        <taxon>Bifidobacteriaceae</taxon>
        <taxon>Bifidobacterium</taxon>
    </lineage>
</organism>
<comment type="caution">
    <text evidence="1">The sequence shown here is derived from an EMBL/GenBank/DDBJ whole genome shotgun (WGS) entry which is preliminary data.</text>
</comment>
<dbReference type="EMBL" id="JAAIII010000010">
    <property type="protein sequence ID" value="NMM95192.1"/>
    <property type="molecule type" value="Genomic_DNA"/>
</dbReference>
<gene>
    <name evidence="1" type="ORF">G1C95_2380</name>
</gene>
<sequence length="47" mass="4721">MSAAKDSPTSLGMPLIEEESVSADLAGGVLPVGKEAVNANATRTYAT</sequence>
<accession>A0A7Y0HUH7</accession>
<dbReference type="AlphaFoldDB" id="A0A7Y0HUH7"/>
<keyword evidence="2" id="KW-1185">Reference proteome</keyword>
<evidence type="ECO:0000313" key="1">
    <source>
        <dbReference type="EMBL" id="NMM95192.1"/>
    </source>
</evidence>
<proteinExistence type="predicted"/>
<name>A0A7Y0HUH7_9BIFI</name>